<gene>
    <name evidence="2" type="ORF">GCM10022212_35470</name>
</gene>
<evidence type="ECO:0000313" key="2">
    <source>
        <dbReference type="EMBL" id="GAA4033245.1"/>
    </source>
</evidence>
<dbReference type="Proteomes" id="UP001501353">
    <property type="component" value="Unassembled WGS sequence"/>
</dbReference>
<dbReference type="EMBL" id="BAAAZE010000014">
    <property type="protein sequence ID" value="GAA4033245.1"/>
    <property type="molecule type" value="Genomic_DNA"/>
</dbReference>
<evidence type="ECO:0000313" key="3">
    <source>
        <dbReference type="Proteomes" id="UP001501353"/>
    </source>
</evidence>
<proteinExistence type="predicted"/>
<feature type="transmembrane region" description="Helical" evidence="1">
    <location>
        <begin position="48"/>
        <end position="66"/>
    </location>
</feature>
<name>A0ABP7TYX1_9BURK</name>
<organism evidence="2 3">
    <name type="scientific">Actimicrobium antarcticum</name>
    <dbReference type="NCBI Taxonomy" id="1051899"/>
    <lineage>
        <taxon>Bacteria</taxon>
        <taxon>Pseudomonadati</taxon>
        <taxon>Pseudomonadota</taxon>
        <taxon>Betaproteobacteria</taxon>
        <taxon>Burkholderiales</taxon>
        <taxon>Oxalobacteraceae</taxon>
        <taxon>Actimicrobium</taxon>
    </lineage>
</organism>
<feature type="transmembrane region" description="Helical" evidence="1">
    <location>
        <begin position="73"/>
        <end position="92"/>
    </location>
</feature>
<dbReference type="Pfam" id="PF03203">
    <property type="entry name" value="MerC"/>
    <property type="match status" value="1"/>
</dbReference>
<keyword evidence="1" id="KW-0472">Membrane</keyword>
<feature type="transmembrane region" description="Helical" evidence="1">
    <location>
        <begin position="12"/>
        <end position="36"/>
    </location>
</feature>
<evidence type="ECO:0000256" key="1">
    <source>
        <dbReference type="SAM" id="Phobius"/>
    </source>
</evidence>
<keyword evidence="3" id="KW-1185">Reference proteome</keyword>
<protein>
    <recommendedName>
        <fullName evidence="4">MerC mercury resistance protein</fullName>
    </recommendedName>
</protein>
<reference evidence="3" key="1">
    <citation type="journal article" date="2019" name="Int. J. Syst. Evol. Microbiol.">
        <title>The Global Catalogue of Microorganisms (GCM) 10K type strain sequencing project: providing services to taxonomists for standard genome sequencing and annotation.</title>
        <authorList>
            <consortium name="The Broad Institute Genomics Platform"/>
            <consortium name="The Broad Institute Genome Sequencing Center for Infectious Disease"/>
            <person name="Wu L."/>
            <person name="Ma J."/>
        </authorList>
    </citation>
    <scope>NUCLEOTIDE SEQUENCE [LARGE SCALE GENOMIC DNA]</scope>
    <source>
        <strain evidence="3">JCM 16673</strain>
    </source>
</reference>
<feature type="transmembrane region" description="Helical" evidence="1">
    <location>
        <begin position="98"/>
        <end position="116"/>
    </location>
</feature>
<keyword evidence="1" id="KW-1133">Transmembrane helix</keyword>
<keyword evidence="1" id="KW-0812">Transmembrane</keyword>
<evidence type="ECO:0008006" key="4">
    <source>
        <dbReference type="Google" id="ProtNLM"/>
    </source>
</evidence>
<accession>A0ABP7TYX1</accession>
<dbReference type="InterPro" id="IPR004891">
    <property type="entry name" value="Mercury-R_MerC"/>
</dbReference>
<sequence>MNKMVGIADYFGMTASILCLLHCLGAPLLLSLFLMLGLGQQSQVFHQYLVVLVTLPVLLALIPGFVTHRRWQVLVLGGLGLLYFSVAVLLIGPLFGEVAEIVLAAFGGAHLFTAHFKNRSFCRICTAQRKHAICSVNTCNSVAKKGSYGH</sequence>
<comment type="caution">
    <text evidence="2">The sequence shown here is derived from an EMBL/GenBank/DDBJ whole genome shotgun (WGS) entry which is preliminary data.</text>
</comment>